<dbReference type="Proteomes" id="UP000256328">
    <property type="component" value="Unassembled WGS sequence"/>
</dbReference>
<protein>
    <submittedName>
        <fullName evidence="1">Uncharacterized protein</fullName>
    </submittedName>
</protein>
<dbReference type="AlphaFoldDB" id="A0A3D8SMV2"/>
<name>A0A3D8SMV2_9HELO</name>
<dbReference type="EMBL" id="PDLN01000004">
    <property type="protein sequence ID" value="RDW87612.1"/>
    <property type="molecule type" value="Genomic_DNA"/>
</dbReference>
<sequence>MVGYKASAASRVAKHGPESAFRHISDSSEEDFFPLAHMPQTTGVRRDTIDRPDRGGRNAPLPFLAHATAASPVQPAPGGTTAALLQQRLRRQANVTALRPMPKAPLLLTKCESGEDSPHRADRLCACQSRFFVMLSPCYRTAYMSLGEREPASGGQSI</sequence>
<proteinExistence type="predicted"/>
<evidence type="ECO:0000313" key="2">
    <source>
        <dbReference type="Proteomes" id="UP000256328"/>
    </source>
</evidence>
<accession>A0A3D8SMV2</accession>
<gene>
    <name evidence="1" type="ORF">BP5796_03306</name>
</gene>
<evidence type="ECO:0000313" key="1">
    <source>
        <dbReference type="EMBL" id="RDW87612.1"/>
    </source>
</evidence>
<reference evidence="1 2" key="1">
    <citation type="journal article" date="2018" name="IMA Fungus">
        <title>IMA Genome-F 9: Draft genome sequence of Annulohypoxylon stygium, Aspergillus mulundensis, Berkeleyomyces basicola (syn. Thielaviopsis basicola), Ceratocystis smalleyi, two Cercospora beticola strains, Coleophoma cylindrospora, Fusarium fracticaudum, Phialophora cf. hyalina, and Morchella septimelata.</title>
        <authorList>
            <person name="Wingfield B.D."/>
            <person name="Bills G.F."/>
            <person name="Dong Y."/>
            <person name="Huang W."/>
            <person name="Nel W.J."/>
            <person name="Swalarsk-Parry B.S."/>
            <person name="Vaghefi N."/>
            <person name="Wilken P.M."/>
            <person name="An Z."/>
            <person name="de Beer Z.W."/>
            <person name="De Vos L."/>
            <person name="Chen L."/>
            <person name="Duong T.A."/>
            <person name="Gao Y."/>
            <person name="Hammerbacher A."/>
            <person name="Kikkert J.R."/>
            <person name="Li Y."/>
            <person name="Li H."/>
            <person name="Li K."/>
            <person name="Li Q."/>
            <person name="Liu X."/>
            <person name="Ma X."/>
            <person name="Naidoo K."/>
            <person name="Pethybridge S.J."/>
            <person name="Sun J."/>
            <person name="Steenkamp E.T."/>
            <person name="van der Nest M.A."/>
            <person name="van Wyk S."/>
            <person name="Wingfield M.J."/>
            <person name="Xiong C."/>
            <person name="Yue Q."/>
            <person name="Zhang X."/>
        </authorList>
    </citation>
    <scope>NUCLEOTIDE SEQUENCE [LARGE SCALE GENOMIC DNA]</scope>
    <source>
        <strain evidence="1 2">BP5796</strain>
    </source>
</reference>
<comment type="caution">
    <text evidence="1">The sequence shown here is derived from an EMBL/GenBank/DDBJ whole genome shotgun (WGS) entry which is preliminary data.</text>
</comment>
<keyword evidence="2" id="KW-1185">Reference proteome</keyword>
<organism evidence="1 2">
    <name type="scientific">Coleophoma crateriformis</name>
    <dbReference type="NCBI Taxonomy" id="565419"/>
    <lineage>
        <taxon>Eukaryota</taxon>
        <taxon>Fungi</taxon>
        <taxon>Dikarya</taxon>
        <taxon>Ascomycota</taxon>
        <taxon>Pezizomycotina</taxon>
        <taxon>Leotiomycetes</taxon>
        <taxon>Helotiales</taxon>
        <taxon>Dermateaceae</taxon>
        <taxon>Coleophoma</taxon>
    </lineage>
</organism>